<gene>
    <name evidence="1" type="ORF">HCT48_07775</name>
</gene>
<sequence>MQYIITSLVKRVLLVSLFIVTPALFAESLLGIGSGHIVSLRFGGSLDQNIGLTSSDIALKRLNGSFGLGLSYEFLPIPFISIGPEFYYHAHRTAIGYLDNEQSFKVNWHEMYAGVMFRTTIMGLLYSGYGLGMGYATQGKSEQGDIGSLSSSIFPYFALELGGNIPLFSPDDGSTLITVNVALRGTSNIKLWKDSIEQQHLQNDFSIGLFVGFSALWVQFPV</sequence>
<keyword evidence="2" id="KW-1185">Reference proteome</keyword>
<accession>A0A968KWC4</accession>
<dbReference type="EMBL" id="JAATLM010000002">
    <property type="protein sequence ID" value="NIZ70103.1"/>
    <property type="molecule type" value="Genomic_DNA"/>
</dbReference>
<evidence type="ECO:0000313" key="2">
    <source>
        <dbReference type="Proteomes" id="UP000778951"/>
    </source>
</evidence>
<proteinExistence type="predicted"/>
<dbReference type="Proteomes" id="UP000778951">
    <property type="component" value="Unassembled WGS sequence"/>
</dbReference>
<comment type="caution">
    <text evidence="1">The sequence shown here is derived from an EMBL/GenBank/DDBJ whole genome shotgun (WGS) entry which is preliminary data.</text>
</comment>
<protein>
    <submittedName>
        <fullName evidence="1">Uncharacterized protein</fullName>
    </submittedName>
</protein>
<evidence type="ECO:0000313" key="1">
    <source>
        <dbReference type="EMBL" id="NIZ70103.1"/>
    </source>
</evidence>
<organism evidence="1 2">
    <name type="scientific">Entomospira culicis</name>
    <dbReference type="NCBI Taxonomy" id="2719989"/>
    <lineage>
        <taxon>Bacteria</taxon>
        <taxon>Pseudomonadati</taxon>
        <taxon>Spirochaetota</taxon>
        <taxon>Spirochaetia</taxon>
        <taxon>Spirochaetales</taxon>
        <taxon>Spirochaetaceae</taxon>
        <taxon>Entomospira</taxon>
    </lineage>
</organism>
<name>A0A968KWC4_9SPIO</name>
<reference evidence="1" key="1">
    <citation type="submission" date="2020-03" db="EMBL/GenBank/DDBJ databases">
        <title>Spirochaetal bacteria isolated from arthropods constitute a novel genus Entomospira genus novum within the order Spirochaetales.</title>
        <authorList>
            <person name="Grana-Miraglia L."/>
            <person name="Sikutova S."/>
            <person name="Fingerle V."/>
            <person name="Sing A."/>
            <person name="Castillo-Ramirez S."/>
            <person name="Margos G."/>
            <person name="Rudolf I."/>
        </authorList>
    </citation>
    <scope>NUCLEOTIDE SEQUENCE</scope>
    <source>
        <strain evidence="1">BR149</strain>
    </source>
</reference>
<dbReference type="AlphaFoldDB" id="A0A968KWC4"/>
<dbReference type="RefSeq" id="WP_167696335.1">
    <property type="nucleotide sequence ID" value="NZ_CP118182.1"/>
</dbReference>